<keyword evidence="8" id="KW-1185">Reference proteome</keyword>
<reference evidence="7 8" key="1">
    <citation type="submission" date="2013-02" db="EMBL/GenBank/DDBJ databases">
        <title>A novel strain isolated from Lonar lake, Maharashtra, India.</title>
        <authorList>
            <person name="Singh A."/>
        </authorList>
    </citation>
    <scope>NUCLEOTIDE SEQUENCE [LARGE SCALE GENOMIC DNA]</scope>
    <source>
        <strain evidence="7 8">AK24</strain>
    </source>
</reference>
<feature type="transmembrane region" description="Helical" evidence="5">
    <location>
        <begin position="7"/>
        <end position="27"/>
    </location>
</feature>
<dbReference type="PANTHER" id="PTHR11863">
    <property type="entry name" value="STEROL DESATURASE"/>
    <property type="match status" value="1"/>
</dbReference>
<evidence type="ECO:0000256" key="3">
    <source>
        <dbReference type="ARBA" id="ARBA00022989"/>
    </source>
</evidence>
<sequence length="174" mass="20161">MGHSLKSIFIFGFSSLPIIYLIRTGVIELLPNTWVNILWGLALLTLWNEVHFYVVHRIMHLKPMMQHIHYIHHRSTVPTVYSVYSFHWLEAFLLSTVPLTIVPFIPFSIVAVFLYPTVSILLNFAGHCNYRFGDGKGDSWRLFGTAHHEHHSKGRKNYGFALNLLDKLFSKPTK</sequence>
<keyword evidence="4 5" id="KW-0472">Membrane</keyword>
<dbReference type="PATRIC" id="fig|1288963.3.peg.3899"/>
<dbReference type="Pfam" id="PF04116">
    <property type="entry name" value="FA_hydroxylase"/>
    <property type="match status" value="1"/>
</dbReference>
<proteinExistence type="predicted"/>
<dbReference type="GO" id="GO:0008610">
    <property type="term" value="P:lipid biosynthetic process"/>
    <property type="evidence" value="ECO:0007669"/>
    <property type="project" value="InterPro"/>
</dbReference>
<dbReference type="GO" id="GO:0016020">
    <property type="term" value="C:membrane"/>
    <property type="evidence" value="ECO:0007669"/>
    <property type="project" value="UniProtKB-SubCell"/>
</dbReference>
<keyword evidence="2 5" id="KW-0812">Transmembrane</keyword>
<evidence type="ECO:0000256" key="2">
    <source>
        <dbReference type="ARBA" id="ARBA00022692"/>
    </source>
</evidence>
<accession>R7ZN90</accession>
<dbReference type="GO" id="GO:0016491">
    <property type="term" value="F:oxidoreductase activity"/>
    <property type="evidence" value="ECO:0007669"/>
    <property type="project" value="InterPro"/>
</dbReference>
<organism evidence="7 8">
    <name type="scientific">Lunatimonas lonarensis</name>
    <dbReference type="NCBI Taxonomy" id="1232681"/>
    <lineage>
        <taxon>Bacteria</taxon>
        <taxon>Pseudomonadati</taxon>
        <taxon>Bacteroidota</taxon>
        <taxon>Cytophagia</taxon>
        <taxon>Cytophagales</taxon>
        <taxon>Cyclobacteriaceae</taxon>
    </lineage>
</organism>
<dbReference type="AlphaFoldDB" id="R7ZN90"/>
<keyword evidence="3 5" id="KW-1133">Transmembrane helix</keyword>
<comment type="caution">
    <text evidence="7">The sequence shown here is derived from an EMBL/GenBank/DDBJ whole genome shotgun (WGS) entry which is preliminary data.</text>
</comment>
<dbReference type="STRING" id="1232681.ADIS_3907"/>
<evidence type="ECO:0000313" key="7">
    <source>
        <dbReference type="EMBL" id="EON75504.1"/>
    </source>
</evidence>
<dbReference type="EMBL" id="AQHR01000104">
    <property type="protein sequence ID" value="EON75504.1"/>
    <property type="molecule type" value="Genomic_DNA"/>
</dbReference>
<evidence type="ECO:0000259" key="6">
    <source>
        <dbReference type="Pfam" id="PF04116"/>
    </source>
</evidence>
<evidence type="ECO:0000256" key="4">
    <source>
        <dbReference type="ARBA" id="ARBA00023136"/>
    </source>
</evidence>
<feature type="transmembrane region" description="Helical" evidence="5">
    <location>
        <begin position="76"/>
        <end position="95"/>
    </location>
</feature>
<feature type="domain" description="Fatty acid hydroxylase" evidence="6">
    <location>
        <begin position="42"/>
        <end position="169"/>
    </location>
</feature>
<dbReference type="InterPro" id="IPR006694">
    <property type="entry name" value="Fatty_acid_hydroxylase"/>
</dbReference>
<evidence type="ECO:0000256" key="5">
    <source>
        <dbReference type="SAM" id="Phobius"/>
    </source>
</evidence>
<protein>
    <submittedName>
        <fullName evidence="7">Sterol desaturase family protein</fullName>
    </submittedName>
</protein>
<name>R7ZN90_9BACT</name>
<feature type="transmembrane region" description="Helical" evidence="5">
    <location>
        <begin position="33"/>
        <end position="55"/>
    </location>
</feature>
<dbReference type="InterPro" id="IPR050307">
    <property type="entry name" value="Sterol_Desaturase_Related"/>
</dbReference>
<dbReference type="Proteomes" id="UP000013909">
    <property type="component" value="Unassembled WGS sequence"/>
</dbReference>
<evidence type="ECO:0000313" key="8">
    <source>
        <dbReference type="Proteomes" id="UP000013909"/>
    </source>
</evidence>
<evidence type="ECO:0000256" key="1">
    <source>
        <dbReference type="ARBA" id="ARBA00004370"/>
    </source>
</evidence>
<comment type="subcellular location">
    <subcellularLocation>
        <location evidence="1">Membrane</location>
    </subcellularLocation>
</comment>
<gene>
    <name evidence="7" type="ORF">ADIS_3907</name>
</gene>
<feature type="transmembrane region" description="Helical" evidence="5">
    <location>
        <begin position="101"/>
        <end position="122"/>
    </location>
</feature>
<dbReference type="GO" id="GO:0005506">
    <property type="term" value="F:iron ion binding"/>
    <property type="evidence" value="ECO:0007669"/>
    <property type="project" value="InterPro"/>
</dbReference>